<evidence type="ECO:0000313" key="2">
    <source>
        <dbReference type="EMBL" id="KAF8413951.1"/>
    </source>
</evidence>
<sequence>MKIEEQAMSLSPFAFTACELLDVMMSVASEVKSMLDDAKSKPENERIIGEVLYSSLLSCVTMALGSLFTSHKIRTLEVFRVAIGQSKVSYYPLPNDTIAFGSFNKNTQKRWKKPVAQTRLEDRARDLKIDKLMNELKRLRIVLKLHELMSNRRGPYVSMQLLSRWKNVIGLNIGIGVFLRKYHHIFEIFTHPVKKNLCCKITKKMVDLIKEEDKVIKESEIVAVQRLKKLLMVSTNGILHIHALRLIRRELGLPEDFRESILLKYSSDFKLVDLENVALVSRDESLAVADVEKWREKEYREKWLSEFETRYAFQIHFPTGFKIEKGFREKLKNWQRLPYLKPYERKEVVRVRTCGGVERFEKCVVSILHEFLSLTVEKMVEIERLSHFRKDFSMEINVLELLLKHPGIFYISTKGSTQTVLLREAYNKGSLVAQEGGGGLAALRLDFDEEMIVSFFDFIKTVISRRSQQQSSSDWSSLTTSFPFSKKAKEDICRSFLAHPRCLEMEVLPHHNLLFISAALLFRLHAVYELTRNCRAIPINDLNGIPNEGNLMGFARNVGLDIKDFLSVPAKGILQVHIIHNIKV</sequence>
<name>A0A834ZUZ0_TETSI</name>
<feature type="domain" description="PORR" evidence="1">
    <location>
        <begin position="125"/>
        <end position="434"/>
    </location>
</feature>
<gene>
    <name evidence="2" type="ORF">HHK36_001948</name>
</gene>
<comment type="caution">
    <text evidence="2">The sequence shown here is derived from an EMBL/GenBank/DDBJ whole genome shotgun (WGS) entry which is preliminary data.</text>
</comment>
<evidence type="ECO:0000313" key="3">
    <source>
        <dbReference type="Proteomes" id="UP000655225"/>
    </source>
</evidence>
<dbReference type="EMBL" id="JABCRI010000001">
    <property type="protein sequence ID" value="KAF8413951.1"/>
    <property type="molecule type" value="Genomic_DNA"/>
</dbReference>
<dbReference type="AlphaFoldDB" id="A0A834ZUZ0"/>
<dbReference type="OrthoDB" id="1551582at2759"/>
<proteinExistence type="predicted"/>
<organism evidence="2 3">
    <name type="scientific">Tetracentron sinense</name>
    <name type="common">Spur-leaf</name>
    <dbReference type="NCBI Taxonomy" id="13715"/>
    <lineage>
        <taxon>Eukaryota</taxon>
        <taxon>Viridiplantae</taxon>
        <taxon>Streptophyta</taxon>
        <taxon>Embryophyta</taxon>
        <taxon>Tracheophyta</taxon>
        <taxon>Spermatophyta</taxon>
        <taxon>Magnoliopsida</taxon>
        <taxon>Trochodendrales</taxon>
        <taxon>Trochodendraceae</taxon>
        <taxon>Tetracentron</taxon>
    </lineage>
</organism>
<dbReference type="GO" id="GO:0003723">
    <property type="term" value="F:RNA binding"/>
    <property type="evidence" value="ECO:0007669"/>
    <property type="project" value="InterPro"/>
</dbReference>
<keyword evidence="3" id="KW-1185">Reference proteome</keyword>
<dbReference type="InterPro" id="IPR045040">
    <property type="entry name" value="PORR_fam"/>
</dbReference>
<accession>A0A834ZUZ0</accession>
<dbReference type="InterPro" id="IPR021099">
    <property type="entry name" value="PORR_domain"/>
</dbReference>
<reference evidence="2 3" key="1">
    <citation type="submission" date="2020-04" db="EMBL/GenBank/DDBJ databases">
        <title>Plant Genome Project.</title>
        <authorList>
            <person name="Zhang R.-G."/>
        </authorList>
    </citation>
    <scope>NUCLEOTIDE SEQUENCE [LARGE SCALE GENOMIC DNA]</scope>
    <source>
        <strain evidence="2">YNK0</strain>
        <tissue evidence="2">Leaf</tissue>
    </source>
</reference>
<dbReference type="PROSITE" id="PS51257">
    <property type="entry name" value="PROKAR_LIPOPROTEIN"/>
    <property type="match status" value="1"/>
</dbReference>
<dbReference type="Pfam" id="PF11955">
    <property type="entry name" value="PORR"/>
    <property type="match status" value="1"/>
</dbReference>
<dbReference type="Proteomes" id="UP000655225">
    <property type="component" value="Unassembled WGS sequence"/>
</dbReference>
<dbReference type="PANTHER" id="PTHR31476:SF12">
    <property type="entry name" value="UBIQUITIN CARBOXYL-TERMINAL HYDROLASE FAMILY PROTEIN"/>
    <property type="match status" value="1"/>
</dbReference>
<evidence type="ECO:0000259" key="1">
    <source>
        <dbReference type="Pfam" id="PF11955"/>
    </source>
</evidence>
<protein>
    <recommendedName>
        <fullName evidence="1">PORR domain-containing protein</fullName>
    </recommendedName>
</protein>
<dbReference type="PANTHER" id="PTHR31476">
    <property type="entry name" value="PROTEIN WHAT'S THIS FACTOR 1 HOMOLOG, CHLOROPLASTIC"/>
    <property type="match status" value="1"/>
</dbReference>